<feature type="region of interest" description="Disordered" evidence="1">
    <location>
        <begin position="55"/>
        <end position="100"/>
    </location>
</feature>
<name>A0AAJ8E270_ASPNG</name>
<dbReference type="KEGG" id="ang:An14g04030"/>
<proteinExistence type="predicted"/>
<gene>
    <name evidence="2" type="ORF">An14g04030</name>
</gene>
<reference evidence="2" key="2">
    <citation type="submission" date="2025-08" db="UniProtKB">
        <authorList>
            <consortium name="RefSeq"/>
        </authorList>
    </citation>
    <scope>IDENTIFICATION</scope>
</reference>
<dbReference type="VEuPathDB" id="FungiDB:An14g04030"/>
<sequence>MPQAHHGAKAMLGAGTEVRPVVTAHNLLKGPGPQTSVFRTEISLGPRRKYVLRSETAGAKGHHPFGESQTQDGESAIRVSGGLSGSGSQTPGPKKKSRNGGCQERIQKMALLFFPTAPVCRVPRLGLAYDPGLAVRPPDQLLLGIPANPAPQATTTLLEG</sequence>
<evidence type="ECO:0000256" key="1">
    <source>
        <dbReference type="SAM" id="MobiDB-lite"/>
    </source>
</evidence>
<protein>
    <submittedName>
        <fullName evidence="2">Uncharacterized protein</fullName>
    </submittedName>
</protein>
<organism evidence="2">
    <name type="scientific">Aspergillus niger</name>
    <dbReference type="NCBI Taxonomy" id="5061"/>
    <lineage>
        <taxon>Eukaryota</taxon>
        <taxon>Fungi</taxon>
        <taxon>Dikarya</taxon>
        <taxon>Ascomycota</taxon>
        <taxon>Pezizomycotina</taxon>
        <taxon>Eurotiomycetes</taxon>
        <taxon>Eurotiomycetidae</taxon>
        <taxon>Eurotiales</taxon>
        <taxon>Aspergillaceae</taxon>
        <taxon>Aspergillus</taxon>
        <taxon>Aspergillus subgen. Circumdati</taxon>
    </lineage>
</organism>
<dbReference type="AlphaFoldDB" id="A0AAJ8E270"/>
<accession>A0AAJ8E270</accession>
<reference evidence="2" key="1">
    <citation type="submission" date="2025-02" db="EMBL/GenBank/DDBJ databases">
        <authorList>
            <consortium name="NCBI Genome Project"/>
        </authorList>
    </citation>
    <scope>NUCLEOTIDE SEQUENCE</scope>
</reference>
<evidence type="ECO:0000313" key="2">
    <source>
        <dbReference type="RefSeq" id="XP_059604685.1"/>
    </source>
</evidence>
<dbReference type="GeneID" id="84592978"/>
<dbReference type="RefSeq" id="XP_059604685.1">
    <property type="nucleotide sequence ID" value="XM_059744209.1"/>
</dbReference>